<dbReference type="Pfam" id="PF06030">
    <property type="entry name" value="WxLIP_PGBD"/>
    <property type="match status" value="1"/>
</dbReference>
<organism evidence="3 4">
    <name type="scientific">Enterococcus faecium SD2A-2</name>
    <dbReference type="NCBI Taxonomy" id="1244154"/>
    <lineage>
        <taxon>Bacteria</taxon>
        <taxon>Bacillati</taxon>
        <taxon>Bacillota</taxon>
        <taxon>Bacilli</taxon>
        <taxon>Lactobacillales</taxon>
        <taxon>Enterococcaceae</taxon>
        <taxon>Enterococcus</taxon>
    </lineage>
</organism>
<dbReference type="AlphaFoldDB" id="A0AB73AC06"/>
<proteinExistence type="predicted"/>
<sequence>MRTKAWFTKDNRNHKYLFPAQLKMAETRFCSRLFLHMMKGAIFLKPKQQLFITLLVIIGTLFNQLPVTASAFNFSVTPITSENQIDKRKTYFDLQLVPDQEVELKAELRNDTEKEVKIDISVNSATTNSNVMVEYGKNEIEKDESLIFDLIDYVSYPETVTLEPKSVQTVVFHAKMPKDRFDGVLAGGITFKEIVTEKDQTENKDQSLSIENEYAYTVALLMRQTLNEVAPNLVLHEVKPDQINARNVILANVQNDQKTYINQVVIETKITKKGHSEVLYQEEKEGLQIAPNTNFSFPTALNGQPLTPGEYHLTMTILGNENENGKFSRKKENTTINYTDQWIFEKSVYDRRERSQGIEYERCDD</sequence>
<comment type="caution">
    <text evidence="3">The sequence shown here is derived from an EMBL/GenBank/DDBJ whole genome shotgun (WGS) entry which is preliminary data.</text>
</comment>
<feature type="domain" description="WxL Interacting Protein peptidoglycan binding" evidence="1">
    <location>
        <begin position="74"/>
        <end position="193"/>
    </location>
</feature>
<gene>
    <name evidence="3" type="ORF">D356_01004</name>
</gene>
<feature type="domain" description="WxL Interacting Protein host binding" evidence="2">
    <location>
        <begin position="206"/>
        <end position="329"/>
    </location>
</feature>
<accession>A0AB73AC06</accession>
<name>A0AB73AC06_ENTFC</name>
<dbReference type="InterPro" id="IPR021759">
    <property type="entry name" value="WxLIP_HBD"/>
</dbReference>
<dbReference type="InterPro" id="IPR010317">
    <property type="entry name" value="WxLIP_PGBD"/>
</dbReference>
<evidence type="ECO:0000259" key="2">
    <source>
        <dbReference type="Pfam" id="PF11797"/>
    </source>
</evidence>
<dbReference type="Proteomes" id="UP000014622">
    <property type="component" value="Unassembled WGS sequence"/>
</dbReference>
<evidence type="ECO:0008006" key="5">
    <source>
        <dbReference type="Google" id="ProtNLM"/>
    </source>
</evidence>
<evidence type="ECO:0000313" key="4">
    <source>
        <dbReference type="Proteomes" id="UP000014622"/>
    </source>
</evidence>
<protein>
    <recommendedName>
        <fullName evidence="5">DUF3324 domain-containing protein</fullName>
    </recommendedName>
</protein>
<evidence type="ECO:0000313" key="3">
    <source>
        <dbReference type="EMBL" id="EPI13902.1"/>
    </source>
</evidence>
<dbReference type="Pfam" id="PF11797">
    <property type="entry name" value="WxLIP_HBD"/>
    <property type="match status" value="1"/>
</dbReference>
<reference evidence="3 4" key="1">
    <citation type="submission" date="2013-06" db="EMBL/GenBank/DDBJ databases">
        <authorList>
            <person name="Weinstock G."/>
            <person name="Sodergren E."/>
            <person name="Lobos E.A."/>
            <person name="Fulton L."/>
            <person name="Fulton R."/>
            <person name="Courtney L."/>
            <person name="Fronick C."/>
            <person name="O'Laughlin M."/>
            <person name="Godfrey J."/>
            <person name="Wilson R.M."/>
            <person name="Miner T."/>
            <person name="Farmer C."/>
            <person name="Delehaunty K."/>
            <person name="Cordes M."/>
            <person name="Minx P."/>
            <person name="Tomlinson C."/>
            <person name="Chen J."/>
            <person name="Wollam A."/>
            <person name="Pepin K.H."/>
            <person name="Bhonagiri V."/>
            <person name="Zhang X."/>
            <person name="Warren W."/>
            <person name="Mitreva M."/>
            <person name="Mardis E.R."/>
            <person name="Wilson R.K."/>
        </authorList>
    </citation>
    <scope>NUCLEOTIDE SEQUENCE [LARGE SCALE GENOMIC DNA]</scope>
    <source>
        <strain evidence="3 4">SD2A-2</strain>
    </source>
</reference>
<evidence type="ECO:0000259" key="1">
    <source>
        <dbReference type="Pfam" id="PF06030"/>
    </source>
</evidence>
<dbReference type="EMBL" id="ATIT01000069">
    <property type="protein sequence ID" value="EPI13902.1"/>
    <property type="molecule type" value="Genomic_DNA"/>
</dbReference>